<dbReference type="Pfam" id="PF25917">
    <property type="entry name" value="BSH_RND"/>
    <property type="match status" value="1"/>
</dbReference>
<sequence length="430" mass="45699">MRRFSYERFSALTLAAALSVALAACGKEDQAAGGPGMVPQVSVVTVQPQRTPVVSELPGRVDAVRDAEIRARVTGIVEHIAFEPGIDVKKGQKLFKIDPAPYQATYDQAAAQVKQAQADLYSAKVLAERYAPLVKANAVSKQEYDNAVSSFRQAEAAVAAARANLTNARINLDYTDVTSPIDGRIGRPLVTEGALVESSTATQMALVQQLDPIYVDLTQSTGELAALRKAFDTGKMQRADDGARVTVLLEDGSTYDQPGKLLFTGITVDPSTSQVTLRAEVPNPSHQLLPGMYVRVRLEQGVDEQALRVPQQALQRTPDGRQSLMVVRDNKVDQIPVTTGNVVDNEWVITSGLKPGDTVVVEGFQKVRPGAPVQATPWNKGAGAKPGQGQQPGQPGQAGQAGQPPSAQGQSGQQPAAGQPAGQQQQGQKQ</sequence>
<evidence type="ECO:0000313" key="9">
    <source>
        <dbReference type="EMBL" id="ARP94839.1"/>
    </source>
</evidence>
<keyword evidence="10" id="KW-1185">Reference proteome</keyword>
<dbReference type="Pfam" id="PF25967">
    <property type="entry name" value="RND-MFP_C"/>
    <property type="match status" value="1"/>
</dbReference>
<feature type="chain" id="PRO_5012890731" evidence="4">
    <location>
        <begin position="24"/>
        <end position="430"/>
    </location>
</feature>
<dbReference type="Gene3D" id="2.40.420.20">
    <property type="match status" value="1"/>
</dbReference>
<dbReference type="PANTHER" id="PTHR30158">
    <property type="entry name" value="ACRA/E-RELATED COMPONENT OF DRUG EFFLUX TRANSPORTER"/>
    <property type="match status" value="1"/>
</dbReference>
<dbReference type="GO" id="GO:0022857">
    <property type="term" value="F:transmembrane transporter activity"/>
    <property type="evidence" value="ECO:0007669"/>
    <property type="project" value="InterPro"/>
</dbReference>
<dbReference type="InterPro" id="IPR006143">
    <property type="entry name" value="RND_pump_MFP"/>
</dbReference>
<evidence type="ECO:0000256" key="4">
    <source>
        <dbReference type="SAM" id="SignalP"/>
    </source>
</evidence>
<dbReference type="RefSeq" id="WP_086078605.1">
    <property type="nucleotide sequence ID" value="NZ_CP021111.1"/>
</dbReference>
<dbReference type="EMBL" id="CP021111">
    <property type="protein sequence ID" value="ARP94839.1"/>
    <property type="molecule type" value="Genomic_DNA"/>
</dbReference>
<evidence type="ECO:0000259" key="7">
    <source>
        <dbReference type="Pfam" id="PF25944"/>
    </source>
</evidence>
<evidence type="ECO:0000256" key="1">
    <source>
        <dbReference type="ARBA" id="ARBA00004196"/>
    </source>
</evidence>
<dbReference type="Gene3D" id="1.10.287.470">
    <property type="entry name" value="Helix hairpin bin"/>
    <property type="match status" value="1"/>
</dbReference>
<dbReference type="PROSITE" id="PS51257">
    <property type="entry name" value="PROKAR_LIPOPROTEIN"/>
    <property type="match status" value="1"/>
</dbReference>
<dbReference type="AlphaFoldDB" id="A0A1W6ZBZ5"/>
<dbReference type="Gene3D" id="2.40.50.100">
    <property type="match status" value="1"/>
</dbReference>
<dbReference type="PANTHER" id="PTHR30158:SF3">
    <property type="entry name" value="MULTIDRUG EFFLUX PUMP SUBUNIT ACRA-RELATED"/>
    <property type="match status" value="1"/>
</dbReference>
<dbReference type="KEGG" id="bgm:CAL15_10845"/>
<gene>
    <name evidence="9" type="ORF">CAL15_10845</name>
</gene>
<dbReference type="GO" id="GO:0005886">
    <property type="term" value="C:plasma membrane"/>
    <property type="evidence" value="ECO:0007669"/>
    <property type="project" value="UniProtKB-SubCell"/>
</dbReference>
<organism evidence="9 10">
    <name type="scientific">Bordetella genomosp. 13</name>
    <dbReference type="NCBI Taxonomy" id="463040"/>
    <lineage>
        <taxon>Bacteria</taxon>
        <taxon>Pseudomonadati</taxon>
        <taxon>Pseudomonadota</taxon>
        <taxon>Betaproteobacteria</taxon>
        <taxon>Burkholderiales</taxon>
        <taxon>Alcaligenaceae</taxon>
        <taxon>Bordetella</taxon>
    </lineage>
</organism>
<dbReference type="Proteomes" id="UP000194161">
    <property type="component" value="Chromosome"/>
</dbReference>
<feature type="compositionally biased region" description="Low complexity" evidence="3">
    <location>
        <begin position="381"/>
        <end position="430"/>
    </location>
</feature>
<dbReference type="OrthoDB" id="9783047at2"/>
<evidence type="ECO:0000259" key="5">
    <source>
        <dbReference type="Pfam" id="PF25876"/>
    </source>
</evidence>
<dbReference type="NCBIfam" id="TIGR01730">
    <property type="entry name" value="RND_mfp"/>
    <property type="match status" value="1"/>
</dbReference>
<dbReference type="InterPro" id="IPR058624">
    <property type="entry name" value="MdtA-like_HH"/>
</dbReference>
<feature type="domain" description="Multidrug resistance protein MdtA-like C-terminal permuted SH3" evidence="8">
    <location>
        <begin position="305"/>
        <end position="366"/>
    </location>
</feature>
<evidence type="ECO:0000256" key="2">
    <source>
        <dbReference type="ARBA" id="ARBA00009477"/>
    </source>
</evidence>
<dbReference type="Gene3D" id="2.40.30.170">
    <property type="match status" value="1"/>
</dbReference>
<feature type="domain" description="Multidrug resistance protein MdtA-like beta-barrel" evidence="7">
    <location>
        <begin position="212"/>
        <end position="301"/>
    </location>
</feature>
<dbReference type="STRING" id="463040.CAL15_10845"/>
<dbReference type="InterPro" id="IPR058627">
    <property type="entry name" value="MdtA-like_C"/>
</dbReference>
<dbReference type="InterPro" id="IPR058626">
    <property type="entry name" value="MdtA-like_b-barrel"/>
</dbReference>
<evidence type="ECO:0000256" key="3">
    <source>
        <dbReference type="SAM" id="MobiDB-lite"/>
    </source>
</evidence>
<reference evidence="9 10" key="1">
    <citation type="submission" date="2017-05" db="EMBL/GenBank/DDBJ databases">
        <title>Complete and WGS of Bordetella genogroups.</title>
        <authorList>
            <person name="Spilker T."/>
            <person name="LiPuma J."/>
        </authorList>
    </citation>
    <scope>NUCLEOTIDE SEQUENCE [LARGE SCALE GENOMIC DNA]</scope>
    <source>
        <strain evidence="9 10">AU7206</strain>
    </source>
</reference>
<evidence type="ECO:0000313" key="10">
    <source>
        <dbReference type="Proteomes" id="UP000194161"/>
    </source>
</evidence>
<accession>A0A1W6ZBZ5</accession>
<dbReference type="FunFam" id="2.40.420.20:FF:000001">
    <property type="entry name" value="Efflux RND transporter periplasmic adaptor subunit"/>
    <property type="match status" value="1"/>
</dbReference>
<dbReference type="Pfam" id="PF25944">
    <property type="entry name" value="Beta-barrel_RND"/>
    <property type="match status" value="1"/>
</dbReference>
<feature type="domain" description="Multidrug resistance protein MdtA-like alpha-helical hairpin" evidence="5">
    <location>
        <begin position="105"/>
        <end position="175"/>
    </location>
</feature>
<dbReference type="InterPro" id="IPR058625">
    <property type="entry name" value="MdtA-like_BSH"/>
</dbReference>
<comment type="similarity">
    <text evidence="2">Belongs to the membrane fusion protein (MFP) (TC 8.A.1) family.</text>
</comment>
<proteinExistence type="inferred from homology"/>
<keyword evidence="4" id="KW-0732">Signal</keyword>
<feature type="signal peptide" evidence="4">
    <location>
        <begin position="1"/>
        <end position="23"/>
    </location>
</feature>
<feature type="domain" description="Multidrug resistance protein MdtA-like barrel-sandwich hybrid" evidence="6">
    <location>
        <begin position="65"/>
        <end position="208"/>
    </location>
</feature>
<protein>
    <submittedName>
        <fullName evidence="9">Efflux transporter periplasmic adaptor subunit</fullName>
    </submittedName>
</protein>
<dbReference type="SUPFAM" id="SSF111369">
    <property type="entry name" value="HlyD-like secretion proteins"/>
    <property type="match status" value="1"/>
</dbReference>
<dbReference type="GO" id="GO:0046677">
    <property type="term" value="P:response to antibiotic"/>
    <property type="evidence" value="ECO:0007669"/>
    <property type="project" value="TreeGrafter"/>
</dbReference>
<name>A0A1W6ZBZ5_9BORD</name>
<evidence type="ECO:0000259" key="8">
    <source>
        <dbReference type="Pfam" id="PF25967"/>
    </source>
</evidence>
<evidence type="ECO:0000259" key="6">
    <source>
        <dbReference type="Pfam" id="PF25917"/>
    </source>
</evidence>
<feature type="region of interest" description="Disordered" evidence="3">
    <location>
        <begin position="370"/>
        <end position="430"/>
    </location>
</feature>
<comment type="subcellular location">
    <subcellularLocation>
        <location evidence="1">Cell envelope</location>
    </subcellularLocation>
</comment>
<dbReference type="Pfam" id="PF25876">
    <property type="entry name" value="HH_MFP_RND"/>
    <property type="match status" value="1"/>
</dbReference>